<dbReference type="PANTHER" id="PTHR43133:SF46">
    <property type="entry name" value="RNA POLYMERASE SIGMA-70 FACTOR ECF SUBFAMILY"/>
    <property type="match status" value="1"/>
</dbReference>
<evidence type="ECO:0000256" key="4">
    <source>
        <dbReference type="ARBA" id="ARBA00023163"/>
    </source>
</evidence>
<keyword evidence="3" id="KW-0731">Sigma factor</keyword>
<dbReference type="Pfam" id="PF04542">
    <property type="entry name" value="Sigma70_r2"/>
    <property type="match status" value="1"/>
</dbReference>
<feature type="domain" description="RNA polymerase sigma-70 region 2" evidence="5">
    <location>
        <begin position="21"/>
        <end position="83"/>
    </location>
</feature>
<dbReference type="RefSeq" id="WP_146381182.1">
    <property type="nucleotide sequence ID" value="NZ_VOEJ01000003.1"/>
</dbReference>
<protein>
    <submittedName>
        <fullName evidence="7">Sigma-70 family RNA polymerase sigma factor</fullName>
    </submittedName>
</protein>
<dbReference type="PANTHER" id="PTHR43133">
    <property type="entry name" value="RNA POLYMERASE ECF-TYPE SIGMA FACTO"/>
    <property type="match status" value="1"/>
</dbReference>
<comment type="similarity">
    <text evidence="1">Belongs to the sigma-70 factor family. ECF subfamily.</text>
</comment>
<accession>A0A563UE36</accession>
<dbReference type="InterPro" id="IPR039425">
    <property type="entry name" value="RNA_pol_sigma-70-like"/>
</dbReference>
<evidence type="ECO:0000256" key="1">
    <source>
        <dbReference type="ARBA" id="ARBA00010641"/>
    </source>
</evidence>
<dbReference type="InterPro" id="IPR013325">
    <property type="entry name" value="RNA_pol_sigma_r2"/>
</dbReference>
<evidence type="ECO:0000256" key="2">
    <source>
        <dbReference type="ARBA" id="ARBA00023015"/>
    </source>
</evidence>
<keyword evidence="8" id="KW-1185">Reference proteome</keyword>
<evidence type="ECO:0000259" key="6">
    <source>
        <dbReference type="Pfam" id="PF08281"/>
    </source>
</evidence>
<keyword evidence="2" id="KW-0805">Transcription regulation</keyword>
<dbReference type="OrthoDB" id="663247at2"/>
<dbReference type="SUPFAM" id="SSF88946">
    <property type="entry name" value="Sigma2 domain of RNA polymerase sigma factors"/>
    <property type="match status" value="1"/>
</dbReference>
<dbReference type="GO" id="GO:0006352">
    <property type="term" value="P:DNA-templated transcription initiation"/>
    <property type="evidence" value="ECO:0007669"/>
    <property type="project" value="InterPro"/>
</dbReference>
<dbReference type="InterPro" id="IPR036388">
    <property type="entry name" value="WH-like_DNA-bd_sf"/>
</dbReference>
<proteinExistence type="inferred from homology"/>
<dbReference type="SUPFAM" id="SSF88659">
    <property type="entry name" value="Sigma3 and sigma4 domains of RNA polymerase sigma factors"/>
    <property type="match status" value="1"/>
</dbReference>
<dbReference type="InterPro" id="IPR007627">
    <property type="entry name" value="RNA_pol_sigma70_r2"/>
</dbReference>
<keyword evidence="4" id="KW-0804">Transcription</keyword>
<evidence type="ECO:0000256" key="3">
    <source>
        <dbReference type="ARBA" id="ARBA00023082"/>
    </source>
</evidence>
<dbReference type="GO" id="GO:0016987">
    <property type="term" value="F:sigma factor activity"/>
    <property type="evidence" value="ECO:0007669"/>
    <property type="project" value="UniProtKB-KW"/>
</dbReference>
<evidence type="ECO:0000313" key="7">
    <source>
        <dbReference type="EMBL" id="TWR29627.1"/>
    </source>
</evidence>
<comment type="caution">
    <text evidence="7">The sequence shown here is derived from an EMBL/GenBank/DDBJ whole genome shotgun (WGS) entry which is preliminary data.</text>
</comment>
<dbReference type="NCBIfam" id="TIGR02937">
    <property type="entry name" value="sigma70-ECF"/>
    <property type="match status" value="1"/>
</dbReference>
<sequence length="185" mass="21312">MENLVAIKEGCLTTFKMVYFQYHAKLYAYLVSKSSSSYIAEEVVQLTFIKLWNSRLNISEQFPIDVQLFRIARTILIDELRKDAVRNNYINQLEQTITADNSDRIADRDTLTQVNKAIELLPPMRKMVFKLSRFNHLTNAEIAEMLSLSSKTVENHISLAIKQLRKSAIATVSFLSLLDAMLNNY</sequence>
<gene>
    <name evidence="7" type="ORF">FPZ43_07110</name>
</gene>
<dbReference type="InterPro" id="IPR013249">
    <property type="entry name" value="RNA_pol_sigma70_r4_t2"/>
</dbReference>
<name>A0A563UE36_9SPHI</name>
<dbReference type="Gene3D" id="1.10.1740.10">
    <property type="match status" value="1"/>
</dbReference>
<dbReference type="AlphaFoldDB" id="A0A563UE36"/>
<evidence type="ECO:0000313" key="8">
    <source>
        <dbReference type="Proteomes" id="UP000320042"/>
    </source>
</evidence>
<dbReference type="Proteomes" id="UP000320042">
    <property type="component" value="Unassembled WGS sequence"/>
</dbReference>
<dbReference type="EMBL" id="VOEJ01000003">
    <property type="protein sequence ID" value="TWR29627.1"/>
    <property type="molecule type" value="Genomic_DNA"/>
</dbReference>
<reference evidence="7 8" key="1">
    <citation type="submission" date="2019-07" db="EMBL/GenBank/DDBJ databases">
        <authorList>
            <person name="Kim J."/>
        </authorList>
    </citation>
    <scope>NUCLEOTIDE SEQUENCE [LARGE SCALE GENOMIC DNA]</scope>
    <source>
        <strain evidence="8">dk17</strain>
    </source>
</reference>
<feature type="domain" description="RNA polymerase sigma factor 70 region 4 type 2" evidence="6">
    <location>
        <begin position="113"/>
        <end position="164"/>
    </location>
</feature>
<dbReference type="InterPro" id="IPR014284">
    <property type="entry name" value="RNA_pol_sigma-70_dom"/>
</dbReference>
<evidence type="ECO:0000259" key="5">
    <source>
        <dbReference type="Pfam" id="PF04542"/>
    </source>
</evidence>
<dbReference type="GO" id="GO:0003677">
    <property type="term" value="F:DNA binding"/>
    <property type="evidence" value="ECO:0007669"/>
    <property type="project" value="InterPro"/>
</dbReference>
<dbReference type="Pfam" id="PF08281">
    <property type="entry name" value="Sigma70_r4_2"/>
    <property type="match status" value="1"/>
</dbReference>
<dbReference type="InterPro" id="IPR013324">
    <property type="entry name" value="RNA_pol_sigma_r3/r4-like"/>
</dbReference>
<organism evidence="7 8">
    <name type="scientific">Mucilaginibacter pallidiroseus</name>
    <dbReference type="NCBI Taxonomy" id="2599295"/>
    <lineage>
        <taxon>Bacteria</taxon>
        <taxon>Pseudomonadati</taxon>
        <taxon>Bacteroidota</taxon>
        <taxon>Sphingobacteriia</taxon>
        <taxon>Sphingobacteriales</taxon>
        <taxon>Sphingobacteriaceae</taxon>
        <taxon>Mucilaginibacter</taxon>
    </lineage>
</organism>
<dbReference type="Gene3D" id="1.10.10.10">
    <property type="entry name" value="Winged helix-like DNA-binding domain superfamily/Winged helix DNA-binding domain"/>
    <property type="match status" value="1"/>
</dbReference>